<dbReference type="EMBL" id="UINC01002907">
    <property type="protein sequence ID" value="SVA01473.1"/>
    <property type="molecule type" value="Genomic_DNA"/>
</dbReference>
<sequence>MRKALWIGALFVLLVSPACSGGHIDTVWDTQFDFAGLNTFDWAVKEPETGAALPYGALDTAIKTVVDSHMRAVGFRRSSDNPSFLLTYYVGGEEVARLQESYYGRGWSGYWGWGWYGPAGLNVSQYDTGTITIDVLSPDPAVGLIWRGIARAELLPSAQNSGKTNDAIGEILEYFPPEDDS</sequence>
<proteinExistence type="predicted"/>
<accession>A0A381SJN2</accession>
<organism evidence="2">
    <name type="scientific">marine metagenome</name>
    <dbReference type="NCBI Taxonomy" id="408172"/>
    <lineage>
        <taxon>unclassified sequences</taxon>
        <taxon>metagenomes</taxon>
        <taxon>ecological metagenomes</taxon>
    </lineage>
</organism>
<dbReference type="InterPro" id="IPR025411">
    <property type="entry name" value="DUF4136"/>
</dbReference>
<dbReference type="Pfam" id="PF13590">
    <property type="entry name" value="DUF4136"/>
    <property type="match status" value="1"/>
</dbReference>
<reference evidence="2" key="1">
    <citation type="submission" date="2018-05" db="EMBL/GenBank/DDBJ databases">
        <authorList>
            <person name="Lanie J.A."/>
            <person name="Ng W.-L."/>
            <person name="Kazmierczak K.M."/>
            <person name="Andrzejewski T.M."/>
            <person name="Davidsen T.M."/>
            <person name="Wayne K.J."/>
            <person name="Tettelin H."/>
            <person name="Glass J.I."/>
            <person name="Rusch D."/>
            <person name="Podicherti R."/>
            <person name="Tsui H.-C.T."/>
            <person name="Winkler M.E."/>
        </authorList>
    </citation>
    <scope>NUCLEOTIDE SEQUENCE</scope>
</reference>
<evidence type="ECO:0000259" key="1">
    <source>
        <dbReference type="Pfam" id="PF13590"/>
    </source>
</evidence>
<feature type="domain" description="DUF4136" evidence="1">
    <location>
        <begin position="26"/>
        <end position="177"/>
    </location>
</feature>
<gene>
    <name evidence="2" type="ORF">METZ01_LOCUS54327</name>
</gene>
<dbReference type="Gene3D" id="3.30.160.670">
    <property type="match status" value="1"/>
</dbReference>
<dbReference type="AlphaFoldDB" id="A0A381SJN2"/>
<protein>
    <recommendedName>
        <fullName evidence="1">DUF4136 domain-containing protein</fullName>
    </recommendedName>
</protein>
<name>A0A381SJN2_9ZZZZ</name>
<evidence type="ECO:0000313" key="2">
    <source>
        <dbReference type="EMBL" id="SVA01473.1"/>
    </source>
</evidence>